<feature type="transmembrane region" description="Helical" evidence="7">
    <location>
        <begin position="272"/>
        <end position="290"/>
    </location>
</feature>
<feature type="transmembrane region" description="Helical" evidence="7">
    <location>
        <begin position="310"/>
        <end position="327"/>
    </location>
</feature>
<evidence type="ECO:0000256" key="7">
    <source>
        <dbReference type="SAM" id="Phobius"/>
    </source>
</evidence>
<dbReference type="PANTHER" id="PTHR34697">
    <property type="entry name" value="PHOSPHATIDYLGLYCEROL LYSYLTRANSFERASE"/>
    <property type="match status" value="1"/>
</dbReference>
<feature type="transmembrane region" description="Helical" evidence="7">
    <location>
        <begin position="115"/>
        <end position="142"/>
    </location>
</feature>
<evidence type="ECO:0000256" key="6">
    <source>
        <dbReference type="SAM" id="MobiDB-lite"/>
    </source>
</evidence>
<feature type="transmembrane region" description="Helical" evidence="7">
    <location>
        <begin position="188"/>
        <end position="210"/>
    </location>
</feature>
<dbReference type="InterPro" id="IPR051211">
    <property type="entry name" value="PG_lysyltransferase"/>
</dbReference>
<dbReference type="GO" id="GO:0055091">
    <property type="term" value="P:phospholipid homeostasis"/>
    <property type="evidence" value="ECO:0007669"/>
    <property type="project" value="TreeGrafter"/>
</dbReference>
<sequence>MSDTQQHPGAIGPDPGDGGGTTAVHPGPPAPTGATAAAATATATASAATEPAAAGEPKRKPWPLLLATRLPFTTGYVVITMVLSIVFGTLWGGIEQKSIYPHVAYGLPAFEDGRWLTLIWGNFFALYPVYYLFVAGVFAVLTGFAEWRLGTARTALLCTVYQIAAVLIVALVFLVFRDSGWGWVAERASETDVGFSAGMLAVLSVATATVRPPWRLRLRLGIWVYVGFSILFIGQMADAEHLVAVLLSLPFSSKLAGPHARPARALPTRHELRLLAMVAVVLLAVLQALADFLPDRLTPFGSTSDEPISWTYLLPMLLISGLIANGLRKGYRWAWWWGVVLCVLPLLLMVLVVTFLIIGAFVPDADIEIDGAPELFATSLIWVALLVMLIAGRQAFRVPRRSKRRRNLSTADPEKAKDLLRRWGGSTLSWMTTWPENRQMVTADGEGFVAFRKHAGVAVALGDPVGPPGSAATTINEFVQLCDNSGLVPYIFSCTRLTTEVTDALGWQSAQVAEDNLIDLPGLEFKGKKWQDIRTALNKAPKEGIQFTMVSLADEPWSMVRQVEHLSQEWLGDKELPEMGFTLGGVTEALDPEVKVGLAVDGAGKVHGVTSWMPVYGEGGVIVGWTLDLMRRADGGFRATIEFLLASSALHFKAEGAQFISLSGAPLARSADDESAESSVEKFLDQLGESLEPVYGFRSLHAFKSKFQPRLEPMYMAFRNEGDLPRIGIAITRAYLPTAGVKDMIAVMKH</sequence>
<keyword evidence="4 7" id="KW-1133">Transmembrane helix</keyword>
<comment type="caution">
    <text evidence="9">The sequence shown here is derived from an EMBL/GenBank/DDBJ whole genome shotgun (WGS) entry which is preliminary data.</text>
</comment>
<evidence type="ECO:0000259" key="8">
    <source>
        <dbReference type="Pfam" id="PF09924"/>
    </source>
</evidence>
<name>A0A938YHS0_9ACTN</name>
<keyword evidence="2" id="KW-1003">Cell membrane</keyword>
<dbReference type="Pfam" id="PF09924">
    <property type="entry name" value="LPG_synthase_C"/>
    <property type="match status" value="1"/>
</dbReference>
<evidence type="ECO:0000256" key="4">
    <source>
        <dbReference type="ARBA" id="ARBA00022989"/>
    </source>
</evidence>
<feature type="transmembrane region" description="Helical" evidence="7">
    <location>
        <begin position="154"/>
        <end position="176"/>
    </location>
</feature>
<gene>
    <name evidence="9" type="ORF">JL106_13910</name>
</gene>
<feature type="transmembrane region" description="Helical" evidence="7">
    <location>
        <begin position="375"/>
        <end position="396"/>
    </location>
</feature>
<dbReference type="GO" id="GO:0016755">
    <property type="term" value="F:aminoacyltransferase activity"/>
    <property type="evidence" value="ECO:0007669"/>
    <property type="project" value="TreeGrafter"/>
</dbReference>
<dbReference type="InterPro" id="IPR024320">
    <property type="entry name" value="LPG_synthase_C"/>
</dbReference>
<proteinExistence type="predicted"/>
<keyword evidence="10" id="KW-1185">Reference proteome</keyword>
<reference evidence="9" key="1">
    <citation type="submission" date="2021-01" db="EMBL/GenBank/DDBJ databases">
        <title>YIM 132084 draft genome.</title>
        <authorList>
            <person name="An D."/>
        </authorList>
    </citation>
    <scope>NUCLEOTIDE SEQUENCE</scope>
    <source>
        <strain evidence="9">YIM 132084</strain>
    </source>
</reference>
<organism evidence="9 10">
    <name type="scientific">Nakamurella leprariae</name>
    <dbReference type="NCBI Taxonomy" id="2803911"/>
    <lineage>
        <taxon>Bacteria</taxon>
        <taxon>Bacillati</taxon>
        <taxon>Actinomycetota</taxon>
        <taxon>Actinomycetes</taxon>
        <taxon>Nakamurellales</taxon>
        <taxon>Nakamurellaceae</taxon>
        <taxon>Nakamurella</taxon>
    </lineage>
</organism>
<feature type="transmembrane region" description="Helical" evidence="7">
    <location>
        <begin position="334"/>
        <end position="363"/>
    </location>
</feature>
<keyword evidence="5 7" id="KW-0472">Membrane</keyword>
<protein>
    <submittedName>
        <fullName evidence="9">DUF2156 domain-containing protein</fullName>
    </submittedName>
</protein>
<dbReference type="EMBL" id="JAERWK010000017">
    <property type="protein sequence ID" value="MBM9468374.1"/>
    <property type="molecule type" value="Genomic_DNA"/>
</dbReference>
<dbReference type="GO" id="GO:0005886">
    <property type="term" value="C:plasma membrane"/>
    <property type="evidence" value="ECO:0007669"/>
    <property type="project" value="UniProtKB-SubCell"/>
</dbReference>
<feature type="domain" description="Phosphatidylglycerol lysyltransferase C-terminal" evidence="8">
    <location>
        <begin position="419"/>
        <end position="718"/>
    </location>
</feature>
<evidence type="ECO:0000256" key="1">
    <source>
        <dbReference type="ARBA" id="ARBA00004651"/>
    </source>
</evidence>
<dbReference type="Proteomes" id="UP000663792">
    <property type="component" value="Unassembled WGS sequence"/>
</dbReference>
<comment type="subcellular location">
    <subcellularLocation>
        <location evidence="1">Cell membrane</location>
        <topology evidence="1">Multi-pass membrane protein</topology>
    </subcellularLocation>
</comment>
<evidence type="ECO:0000313" key="10">
    <source>
        <dbReference type="Proteomes" id="UP000663792"/>
    </source>
</evidence>
<dbReference type="PANTHER" id="PTHR34697:SF2">
    <property type="entry name" value="PHOSPHATIDYLGLYCEROL LYSYLTRANSFERASE"/>
    <property type="match status" value="1"/>
</dbReference>
<feature type="transmembrane region" description="Helical" evidence="7">
    <location>
        <begin position="74"/>
        <end position="94"/>
    </location>
</feature>
<feature type="compositionally biased region" description="Low complexity" evidence="6">
    <location>
        <begin position="32"/>
        <end position="41"/>
    </location>
</feature>
<dbReference type="AlphaFoldDB" id="A0A938YHS0"/>
<evidence type="ECO:0000256" key="2">
    <source>
        <dbReference type="ARBA" id="ARBA00022475"/>
    </source>
</evidence>
<evidence type="ECO:0000256" key="3">
    <source>
        <dbReference type="ARBA" id="ARBA00022692"/>
    </source>
</evidence>
<keyword evidence="3 7" id="KW-0812">Transmembrane</keyword>
<dbReference type="RefSeq" id="WP_205261333.1">
    <property type="nucleotide sequence ID" value="NZ_JAERWK010000017.1"/>
</dbReference>
<accession>A0A938YHS0</accession>
<evidence type="ECO:0000313" key="9">
    <source>
        <dbReference type="EMBL" id="MBM9468374.1"/>
    </source>
</evidence>
<feature type="region of interest" description="Disordered" evidence="6">
    <location>
        <begin position="1"/>
        <end position="41"/>
    </location>
</feature>
<evidence type="ECO:0000256" key="5">
    <source>
        <dbReference type="ARBA" id="ARBA00023136"/>
    </source>
</evidence>